<dbReference type="PANTHER" id="PTHR48022:SF28">
    <property type="entry name" value="MAJOR FACILITATOR SUPERFAMILY (MFS) PROFILE DOMAIN-CONTAINING PROTEIN-RELATED"/>
    <property type="match status" value="1"/>
</dbReference>
<dbReference type="OrthoDB" id="6612291at2759"/>
<keyword evidence="3 7" id="KW-0813">Transport</keyword>
<dbReference type="InterPro" id="IPR020846">
    <property type="entry name" value="MFS_dom"/>
</dbReference>
<organism evidence="10 11">
    <name type="scientific">Pyronema omphalodes (strain CBS 100304)</name>
    <name type="common">Pyronema confluens</name>
    <dbReference type="NCBI Taxonomy" id="1076935"/>
    <lineage>
        <taxon>Eukaryota</taxon>
        <taxon>Fungi</taxon>
        <taxon>Dikarya</taxon>
        <taxon>Ascomycota</taxon>
        <taxon>Pezizomycotina</taxon>
        <taxon>Pezizomycetes</taxon>
        <taxon>Pezizales</taxon>
        <taxon>Pyronemataceae</taxon>
        <taxon>Pyronema</taxon>
    </lineage>
</organism>
<keyword evidence="6 8" id="KW-0472">Membrane</keyword>
<dbReference type="Proteomes" id="UP000018144">
    <property type="component" value="Unassembled WGS sequence"/>
</dbReference>
<keyword evidence="5 8" id="KW-1133">Transmembrane helix</keyword>
<evidence type="ECO:0000313" key="11">
    <source>
        <dbReference type="Proteomes" id="UP000018144"/>
    </source>
</evidence>
<reference evidence="10 11" key="1">
    <citation type="journal article" date="2013" name="PLoS Genet.">
        <title>The genome and development-dependent transcriptomes of Pyronema confluens: a window into fungal evolution.</title>
        <authorList>
            <person name="Traeger S."/>
            <person name="Altegoer F."/>
            <person name="Freitag M."/>
            <person name="Gabaldon T."/>
            <person name="Kempken F."/>
            <person name="Kumar A."/>
            <person name="Marcet-Houben M."/>
            <person name="Poggeler S."/>
            <person name="Stajich J.E."/>
            <person name="Nowrousian M."/>
        </authorList>
    </citation>
    <scope>NUCLEOTIDE SEQUENCE [LARGE SCALE GENOMIC DNA]</scope>
    <source>
        <strain evidence="11">CBS 100304</strain>
        <tissue evidence="10">Vegetative mycelium</tissue>
    </source>
</reference>
<dbReference type="PRINTS" id="PR00171">
    <property type="entry name" value="SUGRTRNSPORT"/>
</dbReference>
<dbReference type="SUPFAM" id="SSF103473">
    <property type="entry name" value="MFS general substrate transporter"/>
    <property type="match status" value="1"/>
</dbReference>
<dbReference type="GO" id="GO:0005351">
    <property type="term" value="F:carbohydrate:proton symporter activity"/>
    <property type="evidence" value="ECO:0007669"/>
    <property type="project" value="TreeGrafter"/>
</dbReference>
<feature type="transmembrane region" description="Helical" evidence="8">
    <location>
        <begin position="371"/>
        <end position="393"/>
    </location>
</feature>
<keyword evidence="11" id="KW-1185">Reference proteome</keyword>
<evidence type="ECO:0000256" key="3">
    <source>
        <dbReference type="ARBA" id="ARBA00022448"/>
    </source>
</evidence>
<dbReference type="InterPro" id="IPR005829">
    <property type="entry name" value="Sugar_transporter_CS"/>
</dbReference>
<comment type="similarity">
    <text evidence="2 7">Belongs to the major facilitator superfamily. Sugar transporter (TC 2.A.1.1) family.</text>
</comment>
<evidence type="ECO:0000256" key="6">
    <source>
        <dbReference type="ARBA" id="ARBA00023136"/>
    </source>
</evidence>
<proteinExistence type="inferred from homology"/>
<dbReference type="Pfam" id="PF00083">
    <property type="entry name" value="Sugar_tr"/>
    <property type="match status" value="1"/>
</dbReference>
<feature type="transmembrane region" description="Helical" evidence="8">
    <location>
        <begin position="342"/>
        <end position="365"/>
    </location>
</feature>
<evidence type="ECO:0000259" key="9">
    <source>
        <dbReference type="PROSITE" id="PS50850"/>
    </source>
</evidence>
<dbReference type="InterPro" id="IPR050360">
    <property type="entry name" value="MFS_Sugar_Transporters"/>
</dbReference>
<dbReference type="AlphaFoldDB" id="U4LVW6"/>
<feature type="transmembrane region" description="Helical" evidence="8">
    <location>
        <begin position="307"/>
        <end position="330"/>
    </location>
</feature>
<feature type="transmembrane region" description="Helical" evidence="8">
    <location>
        <begin position="149"/>
        <end position="167"/>
    </location>
</feature>
<evidence type="ECO:0000256" key="1">
    <source>
        <dbReference type="ARBA" id="ARBA00004141"/>
    </source>
</evidence>
<comment type="subcellular location">
    <subcellularLocation>
        <location evidence="1">Membrane</location>
        <topology evidence="1">Multi-pass membrane protein</topology>
    </subcellularLocation>
</comment>
<dbReference type="GO" id="GO:0016020">
    <property type="term" value="C:membrane"/>
    <property type="evidence" value="ECO:0007669"/>
    <property type="project" value="UniProtKB-SubCell"/>
</dbReference>
<feature type="transmembrane region" description="Helical" evidence="8">
    <location>
        <begin position="179"/>
        <end position="201"/>
    </location>
</feature>
<feature type="transmembrane region" description="Helical" evidence="8">
    <location>
        <begin position="65"/>
        <end position="83"/>
    </location>
</feature>
<protein>
    <submittedName>
        <fullName evidence="10">Similar to Sugar transporter STL1 acc. no. P39932</fullName>
    </submittedName>
</protein>
<dbReference type="EMBL" id="HF935907">
    <property type="protein sequence ID" value="CCX32891.1"/>
    <property type="molecule type" value="Genomic_DNA"/>
</dbReference>
<accession>U4LVW6</accession>
<evidence type="ECO:0000256" key="2">
    <source>
        <dbReference type="ARBA" id="ARBA00010992"/>
    </source>
</evidence>
<feature type="domain" description="Major facilitator superfamily (MFS) profile" evidence="9">
    <location>
        <begin position="22"/>
        <end position="458"/>
    </location>
</feature>
<dbReference type="FunFam" id="1.20.1250.20:FF:000134">
    <property type="entry name" value="MFS sugar transporter protein"/>
    <property type="match status" value="1"/>
</dbReference>
<name>U4LVW6_PYROM</name>
<dbReference type="PROSITE" id="PS00216">
    <property type="entry name" value="SUGAR_TRANSPORT_1"/>
    <property type="match status" value="1"/>
</dbReference>
<evidence type="ECO:0000256" key="4">
    <source>
        <dbReference type="ARBA" id="ARBA00022692"/>
    </source>
</evidence>
<dbReference type="eggNOG" id="KOG0254">
    <property type="taxonomic scope" value="Eukaryota"/>
</dbReference>
<evidence type="ECO:0000256" key="5">
    <source>
        <dbReference type="ARBA" id="ARBA00022989"/>
    </source>
</evidence>
<keyword evidence="10" id="KW-0762">Sugar transport</keyword>
<keyword evidence="4 8" id="KW-0812">Transmembrane</keyword>
<evidence type="ECO:0000256" key="7">
    <source>
        <dbReference type="RuleBase" id="RU003346"/>
    </source>
</evidence>
<dbReference type="PROSITE" id="PS50850">
    <property type="entry name" value="MFS"/>
    <property type="match status" value="1"/>
</dbReference>
<dbReference type="PANTHER" id="PTHR48022">
    <property type="entry name" value="PLASTIDIC GLUCOSE TRANSPORTER 4"/>
    <property type="match status" value="1"/>
</dbReference>
<feature type="transmembrane region" description="Helical" evidence="8">
    <location>
        <begin position="436"/>
        <end position="454"/>
    </location>
</feature>
<dbReference type="OMA" id="AYYFNIG"/>
<sequence length="500" mass="54769">MSSISEKQYFFGARGTKLVASVVLASSSAFLLLGYDQGVLGGLLANHHLQDVLGHPSPSMTGTIVAIYDIGCLVGALITAAWAENYGRRKSAMCGLSIMLIGAALQTSSFSREQMIVSRTITGVGNGINAATIPMWVSEIVKPHNRGRLNSFSGSMIGFGIFFSYWFDYGLSYVKGDISWRLPIALQMLFAMVTLTMIFFLPESPRWLVAHDNVEEAAHVLACLESTTATPSTPSVVAALTDIQTAIAAEHAAGPVQWKELWTEGELKNRTRVLLACGINFFQQMSGCNALVYYIPFLLQHSVGLDANTSLLVSGLNGLVFFLFSIYPLLFLDKWGRPKPFIVASLVQSFSMVMVAILLSIGTTATNKASVVFFFTYIAIFGTCYLGTPWSYGPELLPLRLRARGSAIATAVNWTCNFIIVEITPPAITNIGWKTYIIFGVLNFCWAPLLYLYYPDTARKSLEEIDNLFRDEKIDFEAVEKAAIGGDEKKVEEGSSEHLP</sequence>
<dbReference type="Gene3D" id="1.20.1250.20">
    <property type="entry name" value="MFS general substrate transporter like domains"/>
    <property type="match status" value="1"/>
</dbReference>
<dbReference type="InterPro" id="IPR003663">
    <property type="entry name" value="Sugar/inositol_transpt"/>
</dbReference>
<dbReference type="NCBIfam" id="TIGR00879">
    <property type="entry name" value="SP"/>
    <property type="match status" value="1"/>
</dbReference>
<dbReference type="InterPro" id="IPR036259">
    <property type="entry name" value="MFS_trans_sf"/>
</dbReference>
<evidence type="ECO:0000313" key="10">
    <source>
        <dbReference type="EMBL" id="CCX32891.1"/>
    </source>
</evidence>
<evidence type="ECO:0000256" key="8">
    <source>
        <dbReference type="SAM" id="Phobius"/>
    </source>
</evidence>
<gene>
    <name evidence="10" type="ORF">PCON_13742</name>
</gene>
<dbReference type="InterPro" id="IPR005828">
    <property type="entry name" value="MFS_sugar_transport-like"/>
</dbReference>